<dbReference type="InterPro" id="IPR003856">
    <property type="entry name" value="LPS_length_determ_N"/>
</dbReference>
<sequence length="243" mass="26244">MAMENIRTTEQKNLLHDDEIEIGELLGKLWGIVKRYFILLACFLLVGGIGGYLVSNYLVAPKYQSSATMIVNNNQNVTGTFSPSDYTASTNLVETYAVIIKSEAVLNPVIQALGINVSSSDLASQISVSSVNATQVMRISVTDTDKEFARSVTEKITEIAPEIIIEKVEAGSCNIVSQASDAVQVSPNVKKYTMIGILAGIAVAVIIIFLREILDRTIKSEEQLAALTNSLVIGVIPFEGSKN</sequence>
<comment type="subcellular location">
    <subcellularLocation>
        <location evidence="1">Cell membrane</location>
        <topology evidence="1">Multi-pass membrane protein</topology>
    </subcellularLocation>
</comment>
<comment type="similarity">
    <text evidence="2">Belongs to the CpsC/CapA family.</text>
</comment>
<evidence type="ECO:0000259" key="8">
    <source>
        <dbReference type="Pfam" id="PF02706"/>
    </source>
</evidence>
<keyword evidence="5 7" id="KW-1133">Transmembrane helix</keyword>
<reference evidence="9 10" key="1">
    <citation type="submission" date="2020-08" db="EMBL/GenBank/DDBJ databases">
        <title>Genome public.</title>
        <authorList>
            <person name="Liu C."/>
            <person name="Sun Q."/>
        </authorList>
    </citation>
    <scope>NUCLEOTIDE SEQUENCE [LARGE SCALE GENOMIC DNA]</scope>
    <source>
        <strain evidence="9 10">NSJ-27</strain>
    </source>
</reference>
<dbReference type="Proteomes" id="UP000649151">
    <property type="component" value="Unassembled WGS sequence"/>
</dbReference>
<evidence type="ECO:0000256" key="1">
    <source>
        <dbReference type="ARBA" id="ARBA00004651"/>
    </source>
</evidence>
<dbReference type="PANTHER" id="PTHR32309:SF13">
    <property type="entry name" value="FERRIC ENTEROBACTIN TRANSPORT PROTEIN FEPE"/>
    <property type="match status" value="1"/>
</dbReference>
<comment type="caution">
    <text evidence="9">The sequence shown here is derived from an EMBL/GenBank/DDBJ whole genome shotgun (WGS) entry which is preliminary data.</text>
</comment>
<proteinExistence type="inferred from homology"/>
<evidence type="ECO:0000256" key="3">
    <source>
        <dbReference type="ARBA" id="ARBA00022475"/>
    </source>
</evidence>
<keyword evidence="6 7" id="KW-0472">Membrane</keyword>
<dbReference type="Pfam" id="PF02706">
    <property type="entry name" value="Wzz"/>
    <property type="match status" value="1"/>
</dbReference>
<dbReference type="InterPro" id="IPR050445">
    <property type="entry name" value="Bact_polysacc_biosynth/exp"/>
</dbReference>
<keyword evidence="4 7" id="KW-0812">Transmembrane</keyword>
<evidence type="ECO:0000313" key="10">
    <source>
        <dbReference type="Proteomes" id="UP000649151"/>
    </source>
</evidence>
<dbReference type="PANTHER" id="PTHR32309">
    <property type="entry name" value="TYROSINE-PROTEIN KINASE"/>
    <property type="match status" value="1"/>
</dbReference>
<feature type="transmembrane region" description="Helical" evidence="7">
    <location>
        <begin position="36"/>
        <end position="59"/>
    </location>
</feature>
<protein>
    <recommendedName>
        <fullName evidence="8">Polysaccharide chain length determinant N-terminal domain-containing protein</fullName>
    </recommendedName>
</protein>
<accession>A0ABR7INK7</accession>
<evidence type="ECO:0000256" key="5">
    <source>
        <dbReference type="ARBA" id="ARBA00022989"/>
    </source>
</evidence>
<evidence type="ECO:0000313" key="9">
    <source>
        <dbReference type="EMBL" id="MBC5786678.1"/>
    </source>
</evidence>
<evidence type="ECO:0000256" key="6">
    <source>
        <dbReference type="ARBA" id="ARBA00023136"/>
    </source>
</evidence>
<evidence type="ECO:0000256" key="7">
    <source>
        <dbReference type="SAM" id="Phobius"/>
    </source>
</evidence>
<keyword evidence="10" id="KW-1185">Reference proteome</keyword>
<feature type="transmembrane region" description="Helical" evidence="7">
    <location>
        <begin position="192"/>
        <end position="210"/>
    </location>
</feature>
<evidence type="ECO:0000256" key="2">
    <source>
        <dbReference type="ARBA" id="ARBA00006683"/>
    </source>
</evidence>
<name>A0ABR7INK7_9CLOT</name>
<dbReference type="EMBL" id="JACOQK010000001">
    <property type="protein sequence ID" value="MBC5786678.1"/>
    <property type="molecule type" value="Genomic_DNA"/>
</dbReference>
<organism evidence="9 10">
    <name type="scientific">Clostridium facile</name>
    <dbReference type="NCBI Taxonomy" id="2763035"/>
    <lineage>
        <taxon>Bacteria</taxon>
        <taxon>Bacillati</taxon>
        <taxon>Bacillota</taxon>
        <taxon>Clostridia</taxon>
        <taxon>Eubacteriales</taxon>
        <taxon>Clostridiaceae</taxon>
        <taxon>Clostridium</taxon>
    </lineage>
</organism>
<evidence type="ECO:0000256" key="4">
    <source>
        <dbReference type="ARBA" id="ARBA00022692"/>
    </source>
</evidence>
<keyword evidence="3" id="KW-1003">Cell membrane</keyword>
<gene>
    <name evidence="9" type="ORF">H8Z77_01375</name>
</gene>
<feature type="domain" description="Polysaccharide chain length determinant N-terminal" evidence="8">
    <location>
        <begin position="26"/>
        <end position="113"/>
    </location>
</feature>